<evidence type="ECO:0000313" key="1">
    <source>
        <dbReference type="EMBL" id="KAG8070638.1"/>
    </source>
</evidence>
<dbReference type="PANTHER" id="PTHR45959">
    <property type="entry name" value="BHLH TRANSCRIPTION FACTOR"/>
    <property type="match status" value="1"/>
</dbReference>
<dbReference type="PANTHER" id="PTHR45959:SF57">
    <property type="entry name" value="OS12G0632600 PROTEIN"/>
    <property type="match status" value="1"/>
</dbReference>
<dbReference type="EMBL" id="JAAALK010000283">
    <property type="protein sequence ID" value="KAG8070638.1"/>
    <property type="molecule type" value="Genomic_DNA"/>
</dbReference>
<proteinExistence type="predicted"/>
<evidence type="ECO:0000313" key="2">
    <source>
        <dbReference type="Proteomes" id="UP000729402"/>
    </source>
</evidence>
<dbReference type="OrthoDB" id="690068at2759"/>
<dbReference type="AlphaFoldDB" id="A0A8J5W1K3"/>
<keyword evidence="2" id="KW-1185">Reference proteome</keyword>
<sequence length="106" mass="11590">MRRSAVVLVRNPCVHQSSGSGEGSTMTLSWPPEIEVRLSEKSVLLRIHCGSAKGMLVRVLAEVDDLRLAIILHTPASCPSQPPPSIHHRHYISLPRHASNATTLIL</sequence>
<dbReference type="InterPro" id="IPR052610">
    <property type="entry name" value="bHLH_transcription_regulator"/>
</dbReference>
<name>A0A8J5W1K3_ZIZPA</name>
<comment type="caution">
    <text evidence="1">The sequence shown here is derived from an EMBL/GenBank/DDBJ whole genome shotgun (WGS) entry which is preliminary data.</text>
</comment>
<protein>
    <submittedName>
        <fullName evidence="1">Uncharacterized protein</fullName>
    </submittedName>
</protein>
<reference evidence="1" key="1">
    <citation type="journal article" date="2021" name="bioRxiv">
        <title>Whole Genome Assembly and Annotation of Northern Wild Rice, Zizania palustris L., Supports a Whole Genome Duplication in the Zizania Genus.</title>
        <authorList>
            <person name="Haas M."/>
            <person name="Kono T."/>
            <person name="Macchietto M."/>
            <person name="Millas R."/>
            <person name="McGilp L."/>
            <person name="Shao M."/>
            <person name="Duquette J."/>
            <person name="Hirsch C.N."/>
            <person name="Kimball J."/>
        </authorList>
    </citation>
    <scope>NUCLEOTIDE SEQUENCE</scope>
    <source>
        <tissue evidence="1">Fresh leaf tissue</tissue>
    </source>
</reference>
<reference evidence="1" key="2">
    <citation type="submission" date="2021-02" db="EMBL/GenBank/DDBJ databases">
        <authorList>
            <person name="Kimball J.A."/>
            <person name="Haas M.W."/>
            <person name="Macchietto M."/>
            <person name="Kono T."/>
            <person name="Duquette J."/>
            <person name="Shao M."/>
        </authorList>
    </citation>
    <scope>NUCLEOTIDE SEQUENCE</scope>
    <source>
        <tissue evidence="1">Fresh leaf tissue</tissue>
    </source>
</reference>
<organism evidence="1 2">
    <name type="scientific">Zizania palustris</name>
    <name type="common">Northern wild rice</name>
    <dbReference type="NCBI Taxonomy" id="103762"/>
    <lineage>
        <taxon>Eukaryota</taxon>
        <taxon>Viridiplantae</taxon>
        <taxon>Streptophyta</taxon>
        <taxon>Embryophyta</taxon>
        <taxon>Tracheophyta</taxon>
        <taxon>Spermatophyta</taxon>
        <taxon>Magnoliopsida</taxon>
        <taxon>Liliopsida</taxon>
        <taxon>Poales</taxon>
        <taxon>Poaceae</taxon>
        <taxon>BOP clade</taxon>
        <taxon>Oryzoideae</taxon>
        <taxon>Oryzeae</taxon>
        <taxon>Zizaniinae</taxon>
        <taxon>Zizania</taxon>
    </lineage>
</organism>
<dbReference type="Proteomes" id="UP000729402">
    <property type="component" value="Unassembled WGS sequence"/>
</dbReference>
<gene>
    <name evidence="1" type="ORF">GUJ93_ZPchr0006g41652</name>
</gene>
<accession>A0A8J5W1K3</accession>